<evidence type="ECO:0000313" key="3">
    <source>
        <dbReference type="Proteomes" id="UP000291269"/>
    </source>
</evidence>
<dbReference type="AlphaFoldDB" id="A0A4Q2KCD0"/>
<name>A0A4Q2KCD0_9FIRM</name>
<accession>A0A4Q2KCD0</accession>
<feature type="transmembrane region" description="Helical" evidence="1">
    <location>
        <begin position="9"/>
        <end position="30"/>
    </location>
</feature>
<proteinExistence type="predicted"/>
<keyword evidence="3" id="KW-1185">Reference proteome</keyword>
<evidence type="ECO:0000256" key="1">
    <source>
        <dbReference type="SAM" id="Phobius"/>
    </source>
</evidence>
<keyword evidence="1" id="KW-0472">Membrane</keyword>
<evidence type="ECO:0000313" key="2">
    <source>
        <dbReference type="EMBL" id="RXZ60911.1"/>
    </source>
</evidence>
<reference evidence="2 3" key="1">
    <citation type="journal article" date="2019" name="Gut">
        <title>Antibiotics-induced monodominance of a novel gut bacterial order.</title>
        <authorList>
            <person name="Hildebrand F."/>
            <person name="Moitinho-Silva L."/>
            <person name="Blasche S."/>
            <person name="Jahn M.T."/>
            <person name="Gossmann T.I."/>
            <person name="Heuerta-Cepas J."/>
            <person name="Hercog R."/>
            <person name="Luetge M."/>
            <person name="Bahram M."/>
            <person name="Pryszlak A."/>
            <person name="Alves R.J."/>
            <person name="Waszak S.M."/>
            <person name="Zhu A."/>
            <person name="Ye L."/>
            <person name="Costea P.I."/>
            <person name="Aalvink S."/>
            <person name="Belzer C."/>
            <person name="Forslund S.K."/>
            <person name="Sunagawa S."/>
            <person name="Hentschel U."/>
            <person name="Merten C."/>
            <person name="Patil K.R."/>
            <person name="Benes V."/>
            <person name="Bork P."/>
        </authorList>
    </citation>
    <scope>NUCLEOTIDE SEQUENCE [LARGE SCALE GENOMIC DNA]</scope>
    <source>
        <strain evidence="2 3">HDS1380</strain>
    </source>
</reference>
<sequence length="195" mass="21246">MGKLIAKTALITLGGLIALCLILWGIFSWLAPSVMLTITDGLGLDAASAHYSVSVYQKTEKIEDLSRAVEKNYACGKYSVSAKYGEKLLEREDFSAYCEEQGGNYRQIVSGIAAVSLYETDEGDKALELAEKNTAGEFQKYNCLERLLNAAMEKADKPYVEKIRAAVAAIKLDSSDTEGAAHRDEVLAVCDAFLK</sequence>
<protein>
    <submittedName>
        <fullName evidence="2">Uncharacterized protein</fullName>
    </submittedName>
</protein>
<dbReference type="Proteomes" id="UP000291269">
    <property type="component" value="Unassembled WGS sequence"/>
</dbReference>
<organism evidence="2 3">
    <name type="scientific">Candidatus Borkfalkia ceftriaxoniphila</name>
    <dbReference type="NCBI Taxonomy" id="2508949"/>
    <lineage>
        <taxon>Bacteria</taxon>
        <taxon>Bacillati</taxon>
        <taxon>Bacillota</taxon>
        <taxon>Clostridia</taxon>
        <taxon>Christensenellales</taxon>
        <taxon>Christensenellaceae</taxon>
        <taxon>Candidatus Borkfalkia</taxon>
    </lineage>
</organism>
<dbReference type="EMBL" id="SDOZ01000002">
    <property type="protein sequence ID" value="RXZ60911.1"/>
    <property type="molecule type" value="Genomic_DNA"/>
</dbReference>
<comment type="caution">
    <text evidence="2">The sequence shown here is derived from an EMBL/GenBank/DDBJ whole genome shotgun (WGS) entry which is preliminary data.</text>
</comment>
<keyword evidence="1" id="KW-0812">Transmembrane</keyword>
<dbReference type="RefSeq" id="WP_129223059.1">
    <property type="nucleotide sequence ID" value="NZ_SDOZ01000002.1"/>
</dbReference>
<gene>
    <name evidence="2" type="ORF">ESZ91_00555</name>
</gene>
<keyword evidence="1" id="KW-1133">Transmembrane helix</keyword>